<dbReference type="AlphaFoldDB" id="A0A1B6CCX7"/>
<accession>A0A1B6CCX7</accession>
<gene>
    <name evidence="2" type="ORF">g.8675</name>
</gene>
<reference evidence="2" key="1">
    <citation type="submission" date="2015-12" db="EMBL/GenBank/DDBJ databases">
        <title>De novo transcriptome assembly of four potential Pierce s Disease insect vectors from Arizona vineyards.</title>
        <authorList>
            <person name="Tassone E.E."/>
        </authorList>
    </citation>
    <scope>NUCLEOTIDE SEQUENCE</scope>
</reference>
<evidence type="ECO:0000313" key="2">
    <source>
        <dbReference type="EMBL" id="JAS11261.1"/>
    </source>
</evidence>
<name>A0A1B6CCX7_9HEMI</name>
<keyword evidence="1" id="KW-0175">Coiled coil</keyword>
<evidence type="ECO:0000256" key="1">
    <source>
        <dbReference type="SAM" id="Coils"/>
    </source>
</evidence>
<dbReference type="EMBL" id="GEDC01026037">
    <property type="protein sequence ID" value="JAS11261.1"/>
    <property type="molecule type" value="Transcribed_RNA"/>
</dbReference>
<feature type="coiled-coil region" evidence="1">
    <location>
        <begin position="94"/>
        <end position="202"/>
    </location>
</feature>
<protein>
    <submittedName>
        <fullName evidence="2">Uncharacterized protein</fullName>
    </submittedName>
</protein>
<organism evidence="2">
    <name type="scientific">Clastoptera arizonana</name>
    <name type="common">Arizona spittle bug</name>
    <dbReference type="NCBI Taxonomy" id="38151"/>
    <lineage>
        <taxon>Eukaryota</taxon>
        <taxon>Metazoa</taxon>
        <taxon>Ecdysozoa</taxon>
        <taxon>Arthropoda</taxon>
        <taxon>Hexapoda</taxon>
        <taxon>Insecta</taxon>
        <taxon>Pterygota</taxon>
        <taxon>Neoptera</taxon>
        <taxon>Paraneoptera</taxon>
        <taxon>Hemiptera</taxon>
        <taxon>Auchenorrhyncha</taxon>
        <taxon>Cercopoidea</taxon>
        <taxon>Clastopteridae</taxon>
        <taxon>Clastoptera</taxon>
    </lineage>
</organism>
<sequence length="245" mass="28446">MNTTESKKEQENDPNFTTNINYVEDNLKFLKDLKQEYHIMNNNREALIETLKTINNNIRKCNQSKLSNQHLSDILRKNGITGSKEKIVDSINFLEKIRNEIINIKRKIDELKCTNSVFEGSAENKKKQIKSLENDKSKLKEELFNFILLLMDQSYEYQTNSTELEEENKELKKKINNLLSIVNEIKDENQSLLDENTNLKNKIDKPICTETLRTNTHSGHSASNSPHQEEKADILESTCTLDVII</sequence>
<proteinExistence type="predicted"/>